<evidence type="ECO:0000256" key="2">
    <source>
        <dbReference type="ARBA" id="ARBA00022723"/>
    </source>
</evidence>
<feature type="domain" description="Cytochrome c" evidence="5">
    <location>
        <begin position="15"/>
        <end position="105"/>
    </location>
</feature>
<accession>A0A1W1BIZ5</accession>
<dbReference type="PROSITE" id="PS51007">
    <property type="entry name" value="CYTC"/>
    <property type="match status" value="1"/>
</dbReference>
<sequence>MKKILFASVALATIVSAQSAQELIEANGCSTCHALASKKLAPAFAGIGKRNKMQNGSNAKNIIIQSIKNGSSGKYPMFANSAMPPYPNLSNQELVTLADYILSQSSKAKGHKRGMGHGRGAGHGRGGM</sequence>
<evidence type="ECO:0000259" key="5">
    <source>
        <dbReference type="PROSITE" id="PS51007"/>
    </source>
</evidence>
<dbReference type="EMBL" id="FPHC01000029">
    <property type="protein sequence ID" value="SFV53431.1"/>
    <property type="molecule type" value="Genomic_DNA"/>
</dbReference>
<dbReference type="GO" id="GO:0046872">
    <property type="term" value="F:metal ion binding"/>
    <property type="evidence" value="ECO:0007669"/>
    <property type="project" value="UniProtKB-KW"/>
</dbReference>
<dbReference type="AlphaFoldDB" id="A0A1W1BIZ5"/>
<reference evidence="6" key="1">
    <citation type="submission" date="2016-10" db="EMBL/GenBank/DDBJ databases">
        <authorList>
            <person name="de Groot N.N."/>
        </authorList>
    </citation>
    <scope>NUCLEOTIDE SEQUENCE</scope>
</reference>
<name>A0A1W1BIZ5_9ZZZZ</name>
<dbReference type="InterPro" id="IPR009056">
    <property type="entry name" value="Cyt_c-like_dom"/>
</dbReference>
<dbReference type="GO" id="GO:0020037">
    <property type="term" value="F:heme binding"/>
    <property type="evidence" value="ECO:0007669"/>
    <property type="project" value="InterPro"/>
</dbReference>
<dbReference type="Gene3D" id="1.10.760.10">
    <property type="entry name" value="Cytochrome c-like domain"/>
    <property type="match status" value="1"/>
</dbReference>
<dbReference type="InterPro" id="IPR036909">
    <property type="entry name" value="Cyt_c-like_dom_sf"/>
</dbReference>
<keyword evidence="1" id="KW-0349">Heme</keyword>
<evidence type="ECO:0000256" key="1">
    <source>
        <dbReference type="ARBA" id="ARBA00022617"/>
    </source>
</evidence>
<dbReference type="SUPFAM" id="SSF46626">
    <property type="entry name" value="Cytochrome c"/>
    <property type="match status" value="1"/>
</dbReference>
<feature type="region of interest" description="Disordered" evidence="4">
    <location>
        <begin position="108"/>
        <end position="128"/>
    </location>
</feature>
<dbReference type="Pfam" id="PF00034">
    <property type="entry name" value="Cytochrom_C"/>
    <property type="match status" value="1"/>
</dbReference>
<evidence type="ECO:0000256" key="3">
    <source>
        <dbReference type="ARBA" id="ARBA00023004"/>
    </source>
</evidence>
<keyword evidence="3" id="KW-0408">Iron</keyword>
<keyword evidence="2" id="KW-0479">Metal-binding</keyword>
<organism evidence="6">
    <name type="scientific">hydrothermal vent metagenome</name>
    <dbReference type="NCBI Taxonomy" id="652676"/>
    <lineage>
        <taxon>unclassified sequences</taxon>
        <taxon>metagenomes</taxon>
        <taxon>ecological metagenomes</taxon>
    </lineage>
</organism>
<dbReference type="GO" id="GO:0009055">
    <property type="term" value="F:electron transfer activity"/>
    <property type="evidence" value="ECO:0007669"/>
    <property type="project" value="InterPro"/>
</dbReference>
<evidence type="ECO:0000313" key="6">
    <source>
        <dbReference type="EMBL" id="SFV53431.1"/>
    </source>
</evidence>
<gene>
    <name evidence="6" type="ORF">MNB_SV-6-847</name>
</gene>
<feature type="compositionally biased region" description="Basic residues" evidence="4">
    <location>
        <begin position="108"/>
        <end position="122"/>
    </location>
</feature>
<protein>
    <recommendedName>
        <fullName evidence="5">Cytochrome c domain-containing protein</fullName>
    </recommendedName>
</protein>
<evidence type="ECO:0000256" key="4">
    <source>
        <dbReference type="SAM" id="MobiDB-lite"/>
    </source>
</evidence>
<proteinExistence type="predicted"/>